<evidence type="ECO:0000313" key="4">
    <source>
        <dbReference type="RefSeq" id="XP_065672475.1"/>
    </source>
</evidence>
<dbReference type="InterPro" id="IPR020904">
    <property type="entry name" value="Sc_DH/Rdtase_CS"/>
</dbReference>
<keyword evidence="1" id="KW-0560">Oxidoreductase</keyword>
<sequence length="253" mass="26733">MTTKFVTYVTGGASGLGKATVLRLVKRGGKVIIADLPSSRGQDLANEIGSSAVFYPTDVTNEADIRSGVELGKSKFGQINSLVNCAGIGVAIKTIRKGVAHPLADFNKVIQINLVGTFNAIRILSESMCTNEPNANGERGVIVNTASVAAHEGQRGQAAYSASKGGIVGMTLPIARDLAEYGIRVNTISPGLFNTPIFESLPAAVVEKLSKTVPFPQRLGNPDEYAQLVEAIFTNPMFNGETVRLDGAIRMQP</sequence>
<dbReference type="PRINTS" id="PR00080">
    <property type="entry name" value="SDRFAMILY"/>
</dbReference>
<accession>A0ABM4DDI3</accession>
<evidence type="ECO:0000256" key="2">
    <source>
        <dbReference type="RuleBase" id="RU000363"/>
    </source>
</evidence>
<dbReference type="Proteomes" id="UP001652625">
    <property type="component" value="Chromosome 13"/>
</dbReference>
<dbReference type="InterPro" id="IPR002347">
    <property type="entry name" value="SDR_fam"/>
</dbReference>
<dbReference type="SUPFAM" id="SSF51735">
    <property type="entry name" value="NAD(P)-binding Rossmann-fold domains"/>
    <property type="match status" value="1"/>
</dbReference>
<dbReference type="GeneID" id="100210676"/>
<dbReference type="CDD" id="cd05371">
    <property type="entry name" value="HSD10-like_SDR_c"/>
    <property type="match status" value="1"/>
</dbReference>
<protein>
    <submittedName>
        <fullName evidence="4">3-hydroxyacyl-CoA dehydrogenase type-2</fullName>
    </submittedName>
</protein>
<reference evidence="4" key="1">
    <citation type="submission" date="2025-08" db="UniProtKB">
        <authorList>
            <consortium name="RefSeq"/>
        </authorList>
    </citation>
    <scope>IDENTIFICATION</scope>
</reference>
<dbReference type="PROSITE" id="PS00061">
    <property type="entry name" value="ADH_SHORT"/>
    <property type="match status" value="1"/>
</dbReference>
<dbReference type="Gene3D" id="3.40.50.720">
    <property type="entry name" value="NAD(P)-binding Rossmann-like Domain"/>
    <property type="match status" value="1"/>
</dbReference>
<organism evidence="3 4">
    <name type="scientific">Hydra vulgaris</name>
    <name type="common">Hydra</name>
    <name type="synonym">Hydra attenuata</name>
    <dbReference type="NCBI Taxonomy" id="6087"/>
    <lineage>
        <taxon>Eukaryota</taxon>
        <taxon>Metazoa</taxon>
        <taxon>Cnidaria</taxon>
        <taxon>Hydrozoa</taxon>
        <taxon>Hydroidolina</taxon>
        <taxon>Anthoathecata</taxon>
        <taxon>Aplanulata</taxon>
        <taxon>Hydridae</taxon>
        <taxon>Hydra</taxon>
    </lineage>
</organism>
<evidence type="ECO:0000256" key="1">
    <source>
        <dbReference type="ARBA" id="ARBA00023002"/>
    </source>
</evidence>
<comment type="similarity">
    <text evidence="2">Belongs to the short-chain dehydrogenases/reductases (SDR) family.</text>
</comment>
<proteinExistence type="inferred from homology"/>
<gene>
    <name evidence="4" type="primary">LOC100210676</name>
</gene>
<keyword evidence="3" id="KW-1185">Reference proteome</keyword>
<dbReference type="RefSeq" id="XP_065672475.1">
    <property type="nucleotide sequence ID" value="XM_065816403.1"/>
</dbReference>
<evidence type="ECO:0000313" key="3">
    <source>
        <dbReference type="Proteomes" id="UP001652625"/>
    </source>
</evidence>
<dbReference type="InterPro" id="IPR036291">
    <property type="entry name" value="NAD(P)-bd_dom_sf"/>
</dbReference>
<dbReference type="PANTHER" id="PTHR43658">
    <property type="entry name" value="SHORT-CHAIN DEHYDROGENASE/REDUCTASE"/>
    <property type="match status" value="1"/>
</dbReference>
<name>A0ABM4DDI3_HYDVU</name>
<dbReference type="PRINTS" id="PR00081">
    <property type="entry name" value="GDHRDH"/>
</dbReference>
<dbReference type="Pfam" id="PF00106">
    <property type="entry name" value="adh_short"/>
    <property type="match status" value="1"/>
</dbReference>
<dbReference type="PANTHER" id="PTHR43658:SF8">
    <property type="entry name" value="17-BETA-HYDROXYSTEROID DEHYDROGENASE 14-RELATED"/>
    <property type="match status" value="1"/>
</dbReference>